<dbReference type="AlphaFoldDB" id="A0A814GF51"/>
<proteinExistence type="predicted"/>
<dbReference type="InterPro" id="IPR029369">
    <property type="entry name" value="HDNR"/>
</dbReference>
<reference evidence="2" key="1">
    <citation type="submission" date="2021-02" db="EMBL/GenBank/DDBJ databases">
        <authorList>
            <person name="Nowell W R."/>
        </authorList>
    </citation>
    <scope>NUCLEOTIDE SEQUENCE</scope>
    <source>
        <strain evidence="2">Ploen Becks lab</strain>
    </source>
</reference>
<dbReference type="EMBL" id="CAJNOC010003733">
    <property type="protein sequence ID" value="CAF0995533.1"/>
    <property type="molecule type" value="Genomic_DNA"/>
</dbReference>
<keyword evidence="3" id="KW-1185">Reference proteome</keyword>
<dbReference type="PANTHER" id="PTHR35539:SF1">
    <property type="entry name" value="CDNA SEQUENCE BC048562"/>
    <property type="match status" value="1"/>
</dbReference>
<comment type="caution">
    <text evidence="2">The sequence shown here is derived from an EMBL/GenBank/DDBJ whole genome shotgun (WGS) entry which is preliminary data.</text>
</comment>
<accession>A0A814GF51</accession>
<evidence type="ECO:0000313" key="3">
    <source>
        <dbReference type="Proteomes" id="UP000663879"/>
    </source>
</evidence>
<dbReference type="Proteomes" id="UP000663879">
    <property type="component" value="Unassembled WGS sequence"/>
</dbReference>
<sequence length="212" mass="25046">MMEKYLTKKEFDKLVGSWHPNSFHGHFRSKSRIELSNLYRQSAKPVPPEKFMRRQIDDATKHNFSIHDNRQNILNDPLLFGSGLGKKKIESVNKSKWNPEFITWCEESGRDRFKKTIYQRDFCLNSNQNKKLLTARSNIERPISMYSMSFSNQETTIDDYKQVRHDTYQRFIKKNRAKTCLPGERTSVASCMVWCDKIQLPKQAENIQSDNI</sequence>
<dbReference type="Pfam" id="PF15115">
    <property type="entry name" value="HDNR"/>
    <property type="match status" value="1"/>
</dbReference>
<organism evidence="2 3">
    <name type="scientific">Brachionus calyciflorus</name>
    <dbReference type="NCBI Taxonomy" id="104777"/>
    <lineage>
        <taxon>Eukaryota</taxon>
        <taxon>Metazoa</taxon>
        <taxon>Spiralia</taxon>
        <taxon>Gnathifera</taxon>
        <taxon>Rotifera</taxon>
        <taxon>Eurotatoria</taxon>
        <taxon>Monogononta</taxon>
        <taxon>Pseudotrocha</taxon>
        <taxon>Ploima</taxon>
        <taxon>Brachionidae</taxon>
        <taxon>Brachionus</taxon>
    </lineage>
</organism>
<gene>
    <name evidence="2" type="ORF">OXX778_LOCUS16135</name>
</gene>
<dbReference type="PANTHER" id="PTHR35539">
    <property type="entry name" value="CDNA SEQUENCE BC048562"/>
    <property type="match status" value="1"/>
</dbReference>
<evidence type="ECO:0000313" key="2">
    <source>
        <dbReference type="EMBL" id="CAF0995533.1"/>
    </source>
</evidence>
<feature type="domain" description="Domain of unknown function with conserved HDNR motif" evidence="1">
    <location>
        <begin position="15"/>
        <end position="174"/>
    </location>
</feature>
<protein>
    <recommendedName>
        <fullName evidence="1">Domain of unknown function with conserved HDNR motif domain-containing protein</fullName>
    </recommendedName>
</protein>
<evidence type="ECO:0000259" key="1">
    <source>
        <dbReference type="Pfam" id="PF15115"/>
    </source>
</evidence>
<name>A0A814GF51_9BILA</name>
<dbReference type="OrthoDB" id="10045229at2759"/>